<dbReference type="EMBL" id="JAHIBW010000017">
    <property type="protein sequence ID" value="KAG7303155.1"/>
    <property type="molecule type" value="Genomic_DNA"/>
</dbReference>
<dbReference type="Proteomes" id="UP000823941">
    <property type="component" value="Chromosome 17"/>
</dbReference>
<accession>A0ABQ7QDM3</accession>
<reference evidence="2 3" key="1">
    <citation type="submission" date="2021-06" db="EMBL/GenBank/DDBJ databases">
        <title>A haploid diamondback moth (Plutella xylostella L.) genome assembly resolves 31 chromosomes and identifies a diamide resistance mutation.</title>
        <authorList>
            <person name="Ward C.M."/>
            <person name="Perry K.D."/>
            <person name="Baker G."/>
            <person name="Powis K."/>
            <person name="Heckel D.G."/>
            <person name="Baxter S.W."/>
        </authorList>
    </citation>
    <scope>NUCLEOTIDE SEQUENCE [LARGE SCALE GENOMIC DNA]</scope>
    <source>
        <strain evidence="2 3">LV</strain>
        <tissue evidence="2">Single pupa</tissue>
    </source>
</reference>
<evidence type="ECO:0000313" key="2">
    <source>
        <dbReference type="EMBL" id="KAG7303155.1"/>
    </source>
</evidence>
<keyword evidence="3" id="KW-1185">Reference proteome</keyword>
<evidence type="ECO:0000313" key="3">
    <source>
        <dbReference type="Proteomes" id="UP000823941"/>
    </source>
</evidence>
<feature type="region of interest" description="Disordered" evidence="1">
    <location>
        <begin position="35"/>
        <end position="57"/>
    </location>
</feature>
<feature type="compositionally biased region" description="Gly residues" evidence="1">
    <location>
        <begin position="41"/>
        <end position="57"/>
    </location>
</feature>
<proteinExistence type="predicted"/>
<organism evidence="2 3">
    <name type="scientific">Plutella xylostella</name>
    <name type="common">Diamondback moth</name>
    <name type="synonym">Plutella maculipennis</name>
    <dbReference type="NCBI Taxonomy" id="51655"/>
    <lineage>
        <taxon>Eukaryota</taxon>
        <taxon>Metazoa</taxon>
        <taxon>Ecdysozoa</taxon>
        <taxon>Arthropoda</taxon>
        <taxon>Hexapoda</taxon>
        <taxon>Insecta</taxon>
        <taxon>Pterygota</taxon>
        <taxon>Neoptera</taxon>
        <taxon>Endopterygota</taxon>
        <taxon>Lepidoptera</taxon>
        <taxon>Glossata</taxon>
        <taxon>Ditrysia</taxon>
        <taxon>Yponomeutoidea</taxon>
        <taxon>Plutellidae</taxon>
        <taxon>Plutella</taxon>
    </lineage>
</organism>
<gene>
    <name evidence="2" type="ORF">JYU34_013189</name>
</gene>
<protein>
    <submittedName>
        <fullName evidence="2">Uncharacterized protein</fullName>
    </submittedName>
</protein>
<sequence>MMAPRCLFRQTNRQICILDFIRQLKLQREPDKSLLLMEPGASGGGGGAGRGGGVHSG</sequence>
<comment type="caution">
    <text evidence="2">The sequence shown here is derived from an EMBL/GenBank/DDBJ whole genome shotgun (WGS) entry which is preliminary data.</text>
</comment>
<evidence type="ECO:0000256" key="1">
    <source>
        <dbReference type="SAM" id="MobiDB-lite"/>
    </source>
</evidence>
<name>A0ABQ7QDM3_PLUXY</name>